<dbReference type="EMBL" id="JAHQIW010003179">
    <property type="protein sequence ID" value="KAJ1357571.1"/>
    <property type="molecule type" value="Genomic_DNA"/>
</dbReference>
<evidence type="ECO:0000313" key="2">
    <source>
        <dbReference type="EMBL" id="KAJ1357571.1"/>
    </source>
</evidence>
<protein>
    <submittedName>
        <fullName evidence="1">Uncharacterized protein</fullName>
    </submittedName>
</protein>
<name>A0AAD5MK31_PARTN</name>
<evidence type="ECO:0000313" key="3">
    <source>
        <dbReference type="Proteomes" id="UP001196413"/>
    </source>
</evidence>
<accession>A0AAD5MK31</accession>
<sequence length="106" mass="12923">MLPESMGNSKENLQLIYTKQTKQDKIKKWFFSEISLILRQCNSKVKPHISSFVYHCFFSLTPQWIPLNFLAMRDVRRPRFRLYFYFCNVFQEWDSKRTYILLGNLN</sequence>
<evidence type="ECO:0000313" key="1">
    <source>
        <dbReference type="EMBL" id="KAJ1345494.1"/>
    </source>
</evidence>
<organism evidence="1 3">
    <name type="scientific">Parelaphostrongylus tenuis</name>
    <name type="common">Meningeal worm</name>
    <dbReference type="NCBI Taxonomy" id="148309"/>
    <lineage>
        <taxon>Eukaryota</taxon>
        <taxon>Metazoa</taxon>
        <taxon>Ecdysozoa</taxon>
        <taxon>Nematoda</taxon>
        <taxon>Chromadorea</taxon>
        <taxon>Rhabditida</taxon>
        <taxon>Rhabditina</taxon>
        <taxon>Rhabditomorpha</taxon>
        <taxon>Strongyloidea</taxon>
        <taxon>Metastrongylidae</taxon>
        <taxon>Parelaphostrongylus</taxon>
    </lineage>
</organism>
<reference evidence="1" key="1">
    <citation type="submission" date="2021-06" db="EMBL/GenBank/DDBJ databases">
        <title>Parelaphostrongylus tenuis whole genome reference sequence.</title>
        <authorList>
            <person name="Garwood T.J."/>
            <person name="Larsen P.A."/>
            <person name="Fountain-Jones N.M."/>
            <person name="Garbe J.R."/>
            <person name="Macchietto M.G."/>
            <person name="Kania S.A."/>
            <person name="Gerhold R.W."/>
            <person name="Richards J.E."/>
            <person name="Wolf T.M."/>
        </authorList>
    </citation>
    <scope>NUCLEOTIDE SEQUENCE</scope>
    <source>
        <strain evidence="1">MNPRO001-30</strain>
        <tissue evidence="1">Meninges</tissue>
    </source>
</reference>
<proteinExistence type="predicted"/>
<gene>
    <name evidence="1" type="ORF">KIN20_000041</name>
    <name evidence="2" type="ORF">KIN20_015746</name>
</gene>
<dbReference type="EMBL" id="JAHQIW010000004">
    <property type="protein sequence ID" value="KAJ1345494.1"/>
    <property type="molecule type" value="Genomic_DNA"/>
</dbReference>
<dbReference type="Proteomes" id="UP001196413">
    <property type="component" value="Unassembled WGS sequence"/>
</dbReference>
<keyword evidence="3" id="KW-1185">Reference proteome</keyword>
<comment type="caution">
    <text evidence="1">The sequence shown here is derived from an EMBL/GenBank/DDBJ whole genome shotgun (WGS) entry which is preliminary data.</text>
</comment>
<dbReference type="AlphaFoldDB" id="A0AAD5MK31"/>